<accession>A0A0F4XUZ2</accession>
<evidence type="ECO:0000313" key="2">
    <source>
        <dbReference type="Proteomes" id="UP000033662"/>
    </source>
</evidence>
<organism evidence="1 2">
    <name type="scientific">Pseudomonas kilonensis</name>
    <dbReference type="NCBI Taxonomy" id="132476"/>
    <lineage>
        <taxon>Bacteria</taxon>
        <taxon>Pseudomonadati</taxon>
        <taxon>Pseudomonadota</taxon>
        <taxon>Gammaproteobacteria</taxon>
        <taxon>Pseudomonadales</taxon>
        <taxon>Pseudomonadaceae</taxon>
        <taxon>Pseudomonas</taxon>
    </lineage>
</organism>
<evidence type="ECO:0000313" key="1">
    <source>
        <dbReference type="EMBL" id="KKA09687.1"/>
    </source>
</evidence>
<dbReference type="EMBL" id="JZXC01000002">
    <property type="protein sequence ID" value="KKA09687.1"/>
    <property type="molecule type" value="Genomic_DNA"/>
</dbReference>
<proteinExistence type="predicted"/>
<comment type="caution">
    <text evidence="1">The sequence shown here is derived from an EMBL/GenBank/DDBJ whole genome shotgun (WGS) entry which is preliminary data.</text>
</comment>
<dbReference type="PATRIC" id="fig|132476.4.peg.2444"/>
<name>A0A0F4XUZ2_9PSED</name>
<sequence length="62" mass="7161">MLVQTGDAVPLPMLVPFIYVQLKLRFRAEIQAFYRFAKSRDLNMACHFESILVFKKISPASL</sequence>
<protein>
    <submittedName>
        <fullName evidence="1">Uncharacterized protein</fullName>
    </submittedName>
</protein>
<dbReference type="AlphaFoldDB" id="A0A0F4XUZ2"/>
<reference evidence="1 2" key="1">
    <citation type="submission" date="2015-03" db="EMBL/GenBank/DDBJ databases">
        <title>Pseudomonas fluorescens 1855-344 Genome sequencing and assembly.</title>
        <authorList>
            <person name="Eng W.W.H."/>
            <person name="Gan H.M."/>
            <person name="Savka M.A."/>
        </authorList>
    </citation>
    <scope>NUCLEOTIDE SEQUENCE [LARGE SCALE GENOMIC DNA]</scope>
    <source>
        <strain evidence="1 2">1855-344</strain>
    </source>
</reference>
<gene>
    <name evidence="1" type="ORF">VP02_03985</name>
</gene>
<dbReference type="Proteomes" id="UP000033662">
    <property type="component" value="Unassembled WGS sequence"/>
</dbReference>